<evidence type="ECO:0000256" key="2">
    <source>
        <dbReference type="ARBA" id="ARBA00022512"/>
    </source>
</evidence>
<dbReference type="InterPro" id="IPR046022">
    <property type="entry name" value="DUF5979"/>
</dbReference>
<evidence type="ECO:0000259" key="8">
    <source>
        <dbReference type="Pfam" id="PF19407"/>
    </source>
</evidence>
<feature type="transmembrane region" description="Helical" evidence="6">
    <location>
        <begin position="1152"/>
        <end position="1170"/>
    </location>
</feature>
<feature type="domain" description="DUF5979" evidence="8">
    <location>
        <begin position="1034"/>
        <end position="1132"/>
    </location>
</feature>
<feature type="signal peptide" evidence="7">
    <location>
        <begin position="1"/>
        <end position="35"/>
    </location>
</feature>
<dbReference type="OrthoDB" id="3263604at2"/>
<dbReference type="AlphaFoldDB" id="A0A3P1SEE9"/>
<comment type="caution">
    <text evidence="10">The sequence shown here is derived from an EMBL/GenBank/DDBJ whole genome shotgun (WGS) entry which is preliminary data.</text>
</comment>
<evidence type="ECO:0000256" key="4">
    <source>
        <dbReference type="ARBA" id="ARBA00022729"/>
    </source>
</evidence>
<dbReference type="EMBL" id="RQZF01000003">
    <property type="protein sequence ID" value="RRC95673.1"/>
    <property type="molecule type" value="Genomic_DNA"/>
</dbReference>
<evidence type="ECO:0008006" key="12">
    <source>
        <dbReference type="Google" id="ProtNLM"/>
    </source>
</evidence>
<feature type="domain" description="DUF7926" evidence="9">
    <location>
        <begin position="192"/>
        <end position="365"/>
    </location>
</feature>
<evidence type="ECO:0000256" key="1">
    <source>
        <dbReference type="ARBA" id="ARBA00004191"/>
    </source>
</evidence>
<proteinExistence type="predicted"/>
<dbReference type="Gene3D" id="2.60.40.1280">
    <property type="match status" value="1"/>
</dbReference>
<feature type="domain" description="DUF5979" evidence="8">
    <location>
        <begin position="706"/>
        <end position="814"/>
    </location>
</feature>
<keyword evidence="6" id="KW-1133">Transmembrane helix</keyword>
<gene>
    <name evidence="10" type="ORF">EII11_05275</name>
</gene>
<evidence type="ECO:0000256" key="5">
    <source>
        <dbReference type="ARBA" id="ARBA00023088"/>
    </source>
</evidence>
<dbReference type="InterPro" id="IPR011252">
    <property type="entry name" value="Fibrogen-bd_dom1"/>
</dbReference>
<keyword evidence="5" id="KW-0572">Peptidoglycan-anchor</keyword>
<keyword evidence="11" id="KW-1185">Reference proteome</keyword>
<dbReference type="SUPFAM" id="SSF49401">
    <property type="entry name" value="Bacterial adhesins"/>
    <property type="match status" value="2"/>
</dbReference>
<evidence type="ECO:0000256" key="3">
    <source>
        <dbReference type="ARBA" id="ARBA00022525"/>
    </source>
</evidence>
<accession>A0A3P1SEE9</accession>
<name>A0A3P1SEE9_9ACTO</name>
<evidence type="ECO:0000313" key="10">
    <source>
        <dbReference type="EMBL" id="RRC95673.1"/>
    </source>
</evidence>
<feature type="chain" id="PRO_5018175622" description="Peptidase" evidence="7">
    <location>
        <begin position="36"/>
        <end position="1176"/>
    </location>
</feature>
<keyword evidence="6" id="KW-0472">Membrane</keyword>
<dbReference type="InterPro" id="IPR008966">
    <property type="entry name" value="Adhesion_dom_sf"/>
</dbReference>
<keyword evidence="4 7" id="KW-0732">Signal</keyword>
<protein>
    <recommendedName>
        <fullName evidence="12">Peptidase</fullName>
    </recommendedName>
</protein>
<feature type="domain" description="DUF5979" evidence="8">
    <location>
        <begin position="369"/>
        <end position="494"/>
    </location>
</feature>
<dbReference type="Pfam" id="PF25548">
    <property type="entry name" value="DUF7926"/>
    <property type="match status" value="1"/>
</dbReference>
<feature type="domain" description="DUF5979" evidence="8">
    <location>
        <begin position="925"/>
        <end position="1027"/>
    </location>
</feature>
<reference evidence="10 11" key="1">
    <citation type="submission" date="2018-11" db="EMBL/GenBank/DDBJ databases">
        <title>Genomes From Bacteria Associated with the Canine Oral Cavity: a Test Case for Automated Genome-Based Taxonomic Assignment.</title>
        <authorList>
            <person name="Coil D.A."/>
            <person name="Jospin G."/>
            <person name="Darling A.E."/>
            <person name="Wallis C."/>
            <person name="Davis I.J."/>
            <person name="Harris S."/>
            <person name="Eisen J.A."/>
            <person name="Holcombe L.J."/>
            <person name="O'Flynn C."/>
        </authorList>
    </citation>
    <scope>NUCLEOTIDE SEQUENCE [LARGE SCALE GENOMIC DNA]</scope>
    <source>
        <strain evidence="10 11">OH770</strain>
    </source>
</reference>
<organism evidence="10 11">
    <name type="scientific">Schaalia canis</name>
    <dbReference type="NCBI Taxonomy" id="100469"/>
    <lineage>
        <taxon>Bacteria</taxon>
        <taxon>Bacillati</taxon>
        <taxon>Actinomycetota</taxon>
        <taxon>Actinomycetes</taxon>
        <taxon>Actinomycetales</taxon>
        <taxon>Actinomycetaceae</taxon>
        <taxon>Schaalia</taxon>
    </lineage>
</organism>
<dbReference type="GO" id="GO:0007155">
    <property type="term" value="P:cell adhesion"/>
    <property type="evidence" value="ECO:0007669"/>
    <property type="project" value="InterPro"/>
</dbReference>
<comment type="subcellular location">
    <subcellularLocation>
        <location evidence="1">Secreted</location>
        <location evidence="1">Cell wall</location>
    </subcellularLocation>
</comment>
<feature type="domain" description="DUF5979" evidence="8">
    <location>
        <begin position="820"/>
        <end position="918"/>
    </location>
</feature>
<evidence type="ECO:0000313" key="11">
    <source>
        <dbReference type="Proteomes" id="UP000280444"/>
    </source>
</evidence>
<evidence type="ECO:0000259" key="9">
    <source>
        <dbReference type="Pfam" id="PF25548"/>
    </source>
</evidence>
<feature type="domain" description="DUF5979" evidence="8">
    <location>
        <begin position="602"/>
        <end position="700"/>
    </location>
</feature>
<evidence type="ECO:0000256" key="7">
    <source>
        <dbReference type="SAM" id="SignalP"/>
    </source>
</evidence>
<dbReference type="RefSeq" id="WP_124869616.1">
    <property type="nucleotide sequence ID" value="NZ_RQZF01000003.1"/>
</dbReference>
<keyword evidence="2" id="KW-0134">Cell wall</keyword>
<evidence type="ECO:0000256" key="6">
    <source>
        <dbReference type="SAM" id="Phobius"/>
    </source>
</evidence>
<keyword evidence="3" id="KW-0964">Secreted</keyword>
<sequence length="1176" mass="126278">MNVSPLPIWQRVRSLLAFALASVLLVLAYVSTAQADSPGPRINSKIVVRITQLSKTDGQQQSVPGQVHRWDVLGMNFTWDATQADPQPGESFVIELPKGLRNRMTTGTRILLGANGIQAGECVLEPRRILCTFSDNIRGYVNIHGKGRAELIATETTTETQTTITVNGEVQSVPLPGGEAITEPPAPKYWEAGFAKYESTINPGQSTIYWSIWFNPSVLLRKWTGQTPITSMTFTDIVGEGHDLCLDKCVVKLNLYRHKLDPSQPEVTLADSSGKSTDGFSLSVTPDPHNPKQFTVHLAGPFGTHLNGEANYRIFYQTRPASPNGQTHMGQTYTNKVTLADYPAESSREGSVRETLDVSAQMEQGFGGFSLQKTLSGSGAGVLPAQQRYRFLINWTLPDGKTAQDYPNWAPPTSNPAEFIIEETGKAVPYPLNFPIGTRITVTEDTQALPHSVGATLLEWGQPSYVVGTETAQGNSPTFTIRNQTVTTVAVTNPVEQKATFAIRKGIQGIDPALIGSQKYTFRYECGGESGTIDVPPTNESIPVGKKFAPGTQCVITEVAPAPNHLKDYTFTVPEKQTLTLEAGKENLASFTNVYQRMMGRFSIIKKLDPTTPAEVRTRLADQPFPFIYNCGGNDMNAAVKIGEVWISPELPVGSECTVKENTAAVPRIAGYALVEPLAQKVTIAAGTAPLELTFTNAYELERAHFTLSKITSGDGAVLAPQSYSFTYTCDPLAEGLDSVTGTLNVTPGTPIRVKDLPLGRCTVTENAVTVDHVGHVLSWMIDGQAAGTNNAPLSFDLSTKGTDIAISATNTFTRERAPFSILKHVTGDGPFSADTFEIAYECRVPGADAINGTVNVPGNGTPVTVHDSLPVGTECVVSESAATKNRAGYEVQTQFVPLTALRIEKGRTNTVEVTNHYRALTGGFSVEKVVTGDGARIAPSSFTFDYSCTALTGQLLKGEVTVSPGRQETVTNVPAGRCELRERPSLVNGTTLTSRLRIGQQSFNEGVATFDVADKAKVEVHADNTYVLRRGDLSVRKVVKGAAENAFARHSFVIDYTCSGVEAPVKGSIALKGNGEAATLTNLPIGTRCVLTERADSAVLRGYTLREPQPVTVTIGEVSANAQIEFVNTYTPDKPSPTPPIARTGMSGGQAGALLAVALTAVGGGLIALRRRSRS</sequence>
<dbReference type="InterPro" id="IPR057686">
    <property type="entry name" value="DUF7926"/>
</dbReference>
<dbReference type="Proteomes" id="UP000280444">
    <property type="component" value="Unassembled WGS sequence"/>
</dbReference>
<keyword evidence="6" id="KW-0812">Transmembrane</keyword>
<feature type="domain" description="DUF5979" evidence="8">
    <location>
        <begin position="501"/>
        <end position="596"/>
    </location>
</feature>
<dbReference type="Pfam" id="PF19407">
    <property type="entry name" value="DUF5979"/>
    <property type="match status" value="7"/>
</dbReference>